<dbReference type="PANTHER" id="PTHR11037:SF21">
    <property type="entry name" value="GEMINI, ISOFORM C"/>
    <property type="match status" value="1"/>
</dbReference>
<keyword evidence="8" id="KW-0175">Coiled coil</keyword>
<dbReference type="Gene3D" id="1.10.150.50">
    <property type="entry name" value="Transcription Factor, Ets-1"/>
    <property type="match status" value="1"/>
</dbReference>
<evidence type="ECO:0000256" key="5">
    <source>
        <dbReference type="ARBA" id="ARBA00023163"/>
    </source>
</evidence>
<dbReference type="GeneID" id="136800246"/>
<evidence type="ECO:0000259" key="10">
    <source>
        <dbReference type="PROSITE" id="PS51968"/>
    </source>
</evidence>
<evidence type="ECO:0000256" key="4">
    <source>
        <dbReference type="ARBA" id="ARBA00023125"/>
    </source>
</evidence>
<keyword evidence="4 7" id="KW-0238">DNA-binding</keyword>
<dbReference type="Pfam" id="PF04516">
    <property type="entry name" value="CP2"/>
    <property type="match status" value="1"/>
</dbReference>
<dbReference type="GO" id="GO:0005634">
    <property type="term" value="C:nucleus"/>
    <property type="evidence" value="ECO:0007669"/>
    <property type="project" value="UniProtKB-SubCell"/>
</dbReference>
<dbReference type="InterPro" id="IPR057520">
    <property type="entry name" value="GRHL1/CP2_C"/>
</dbReference>
<comment type="similarity">
    <text evidence="2">Belongs to the grh/CP2 family. CP2 subfamily.</text>
</comment>
<dbReference type="Pfam" id="PF18016">
    <property type="entry name" value="SAM_3"/>
    <property type="match status" value="1"/>
</dbReference>
<dbReference type="OrthoDB" id="9996779at2759"/>
<name>A0A7M5WQ57_9CNID</name>
<evidence type="ECO:0000256" key="3">
    <source>
        <dbReference type="ARBA" id="ARBA00023015"/>
    </source>
</evidence>
<feature type="region of interest" description="Disordered" evidence="9">
    <location>
        <begin position="1"/>
        <end position="21"/>
    </location>
</feature>
<feature type="region of interest" description="Disordered" evidence="9">
    <location>
        <begin position="375"/>
        <end position="401"/>
    </location>
</feature>
<dbReference type="AlphaFoldDB" id="A0A7M5WQ57"/>
<evidence type="ECO:0000313" key="11">
    <source>
        <dbReference type="EnsemblMetazoa" id="CLYHEMP000620.1"/>
    </source>
</evidence>
<keyword evidence="6 7" id="KW-0539">Nucleus</keyword>
<dbReference type="EnsemblMetazoa" id="CLYHEMT000620.1">
    <property type="protein sequence ID" value="CLYHEMP000620.1"/>
    <property type="gene ID" value="CLYHEMG000620"/>
</dbReference>
<evidence type="ECO:0000256" key="7">
    <source>
        <dbReference type="PROSITE-ProRule" id="PRU01313"/>
    </source>
</evidence>
<protein>
    <recommendedName>
        <fullName evidence="10">Grh/CP2 DB domain-containing protein</fullName>
    </recommendedName>
</protein>
<dbReference type="InterPro" id="IPR007604">
    <property type="entry name" value="CP2"/>
</dbReference>
<evidence type="ECO:0000256" key="6">
    <source>
        <dbReference type="ARBA" id="ARBA00023242"/>
    </source>
</evidence>
<feature type="domain" description="Grh/CP2 DB" evidence="10">
    <location>
        <begin position="123"/>
        <end position="355"/>
    </location>
</feature>
<evidence type="ECO:0000313" key="12">
    <source>
        <dbReference type="Proteomes" id="UP000594262"/>
    </source>
</evidence>
<reference evidence="11" key="1">
    <citation type="submission" date="2021-01" db="UniProtKB">
        <authorList>
            <consortium name="EnsemblMetazoa"/>
        </authorList>
    </citation>
    <scope>IDENTIFICATION</scope>
</reference>
<organism evidence="11 12">
    <name type="scientific">Clytia hemisphaerica</name>
    <dbReference type="NCBI Taxonomy" id="252671"/>
    <lineage>
        <taxon>Eukaryota</taxon>
        <taxon>Metazoa</taxon>
        <taxon>Cnidaria</taxon>
        <taxon>Hydrozoa</taxon>
        <taxon>Hydroidolina</taxon>
        <taxon>Leptothecata</taxon>
        <taxon>Obeliida</taxon>
        <taxon>Clytiidae</taxon>
        <taxon>Clytia</taxon>
    </lineage>
</organism>
<dbReference type="SUPFAM" id="SSF47769">
    <property type="entry name" value="SAM/Pointed domain"/>
    <property type="match status" value="1"/>
</dbReference>
<evidence type="ECO:0000256" key="1">
    <source>
        <dbReference type="ARBA" id="ARBA00004123"/>
    </source>
</evidence>
<dbReference type="GO" id="GO:0000978">
    <property type="term" value="F:RNA polymerase II cis-regulatory region sequence-specific DNA binding"/>
    <property type="evidence" value="ECO:0007669"/>
    <property type="project" value="TreeGrafter"/>
</dbReference>
<sequence>MDDDETNKIRPNTWRVDDLDNGSGSLDANLQGLGASASASSNALLNNEHTPAYDMTEVLRLQLFKEEALDANDLLQSLNESIGAAPTPYNYDSLQQTLDQLQQHFQNEEIIIDDGEAPQIKTEHTQYEVIMRAPTAPKRKQSDQTLTWLNQGQPYEIVVKRLENDQCVDDKQVKAVVSIGFHERQHQYFEYEKYEEWVLTRPGEKMIELDVPMSLNVIDANHIGSNTNEIEFIIDTSSEVKLFVKCNCLSSEFTKGKGESGVPLRLQLEIFNSADSAITDDPEYVSGCQVKVFRAKGANRKLKLEKEKIESMSKDVANQVQPSSEITIFKQLGPVERLRRRSHDTPSKMNQSGASPIQLSQLQIVNGSANTSISSPDTFLNNRTHTQHHLNSSCPASDTTTLTASSNVEETQTWLAYHRFHNYQTCLANFTGADLLRMSRSDLIQLCGPADGIRLNNALQARASRPLLTIYISPEWHQSGTGMREYHAMFLEQLNIGELKRKLAKKCGLQEDGIIGILKQGPTGIHIHIDDDFVRNFVDESHHVVEVLKDPTTGLSRIILK</sequence>
<keyword evidence="3" id="KW-0805">Transcription regulation</keyword>
<dbReference type="Pfam" id="PF25416">
    <property type="entry name" value="GRHL1_C"/>
    <property type="match status" value="1"/>
</dbReference>
<dbReference type="InterPro" id="IPR013761">
    <property type="entry name" value="SAM/pointed_sf"/>
</dbReference>
<dbReference type="PANTHER" id="PTHR11037">
    <property type="entry name" value="TRANSCRIPTION FACTOR CP2"/>
    <property type="match status" value="1"/>
</dbReference>
<keyword evidence="5" id="KW-0804">Transcription</keyword>
<evidence type="ECO:0000256" key="9">
    <source>
        <dbReference type="SAM" id="MobiDB-lite"/>
    </source>
</evidence>
<dbReference type="Proteomes" id="UP000594262">
    <property type="component" value="Unplaced"/>
</dbReference>
<proteinExistence type="inferred from homology"/>
<dbReference type="GO" id="GO:0001228">
    <property type="term" value="F:DNA-binding transcription activator activity, RNA polymerase II-specific"/>
    <property type="evidence" value="ECO:0007669"/>
    <property type="project" value="TreeGrafter"/>
</dbReference>
<dbReference type="InterPro" id="IPR040167">
    <property type="entry name" value="TF_CP2-like"/>
</dbReference>
<evidence type="ECO:0000256" key="8">
    <source>
        <dbReference type="SAM" id="Coils"/>
    </source>
</evidence>
<dbReference type="PROSITE" id="PS51968">
    <property type="entry name" value="GRH_CP2_DB"/>
    <property type="match status" value="1"/>
</dbReference>
<comment type="subcellular location">
    <subcellularLocation>
        <location evidence="1 7">Nucleus</location>
    </subcellularLocation>
</comment>
<accession>A0A7M5WQ57</accession>
<dbReference type="RefSeq" id="XP_066912968.1">
    <property type="nucleotide sequence ID" value="XM_067056867.1"/>
</dbReference>
<keyword evidence="12" id="KW-1185">Reference proteome</keyword>
<dbReference type="InterPro" id="IPR041418">
    <property type="entry name" value="SAM_3"/>
</dbReference>
<feature type="coiled-coil region" evidence="8">
    <location>
        <begin position="61"/>
        <end position="111"/>
    </location>
</feature>
<evidence type="ECO:0000256" key="2">
    <source>
        <dbReference type="ARBA" id="ARBA00010852"/>
    </source>
</evidence>